<reference evidence="2" key="1">
    <citation type="submission" date="2016-03" db="EMBL/GenBank/DDBJ databases">
        <authorList>
            <person name="Ploux O."/>
        </authorList>
    </citation>
    <scope>NUCLEOTIDE SEQUENCE</scope>
    <source>
        <strain evidence="2">UC10</strain>
    </source>
</reference>
<organism evidence="2">
    <name type="scientific">uncultured Mycobacterium sp</name>
    <dbReference type="NCBI Taxonomy" id="171292"/>
    <lineage>
        <taxon>Bacteria</taxon>
        <taxon>Bacillati</taxon>
        <taxon>Actinomycetota</taxon>
        <taxon>Actinomycetes</taxon>
        <taxon>Mycobacteriales</taxon>
        <taxon>Mycobacteriaceae</taxon>
        <taxon>Mycobacterium</taxon>
        <taxon>environmental samples</taxon>
    </lineage>
</organism>
<name>A0A1Y5PD70_9MYCO</name>
<dbReference type="AlphaFoldDB" id="A0A1Y5PD70"/>
<sequence>MSTSGTTAADGATHVCRAKGCPVEVAAADFMCQPHWLLVPAPLREAIKTSYQTGHEHDPAPELSAIAQAAVDAVAHQESRSAPRAPRPRRGKPVQLALFDLAEPIPSSSSADTATLTRSDRRSASPAAADRRR</sequence>
<evidence type="ECO:0000256" key="1">
    <source>
        <dbReference type="SAM" id="MobiDB-lite"/>
    </source>
</evidence>
<feature type="compositionally biased region" description="Low complexity" evidence="1">
    <location>
        <begin position="124"/>
        <end position="133"/>
    </location>
</feature>
<accession>A0A1Y5PD70</accession>
<evidence type="ECO:0000313" key="2">
    <source>
        <dbReference type="EMBL" id="SBS76622.1"/>
    </source>
</evidence>
<feature type="compositionally biased region" description="Polar residues" evidence="1">
    <location>
        <begin position="106"/>
        <end position="117"/>
    </location>
</feature>
<feature type="region of interest" description="Disordered" evidence="1">
    <location>
        <begin position="72"/>
        <end position="133"/>
    </location>
</feature>
<dbReference type="EMBL" id="FLQS01000028">
    <property type="protein sequence ID" value="SBS76622.1"/>
    <property type="molecule type" value="Genomic_DNA"/>
</dbReference>
<gene>
    <name evidence="2" type="ORF">MHPYR_340031</name>
</gene>
<proteinExistence type="predicted"/>
<protein>
    <submittedName>
        <fullName evidence="2">Uncharacterized protein</fullName>
    </submittedName>
</protein>